<keyword evidence="1" id="KW-1133">Transmembrane helix</keyword>
<sequence length="338" mass="37832">MATMRLNNSLDLAARLWLMFGFGMEREGGFAWDGDKTLYEAVMAIISPLTPQDRYFIKLGNAHSLDNPQQDPSIAIKRMAKYLGILEKPSSESQPGQPNARVFADTFSPQHMMRLTSFHIFRKKTSHQATFFITQLAETNVAIRTGGQHPYRELAEETLKTLGLLMPVENLDTASWFDEQRDGGGVSRQVDSFRIWQARLLTLEDTYNRASPQTILGFWRDRRNLREWWTFWIALLGLVLVLIGFLVATGSLAVGIVSVLEAKEANRYVSIESVENEKAASSESSAGCCCLATTLDTSVSFDVLGTSDEGLAVVQPTDISNLLRRAWPTKQLAQHPLQ</sequence>
<dbReference type="Proteomes" id="UP001323405">
    <property type="component" value="Unassembled WGS sequence"/>
</dbReference>
<protein>
    <submittedName>
        <fullName evidence="2">Uncharacterized protein</fullName>
    </submittedName>
</protein>
<dbReference type="GeneID" id="87911619"/>
<dbReference type="RefSeq" id="XP_062740811.1">
    <property type="nucleotide sequence ID" value="XM_062891712.1"/>
</dbReference>
<evidence type="ECO:0000256" key="1">
    <source>
        <dbReference type="SAM" id="Phobius"/>
    </source>
</evidence>
<keyword evidence="1" id="KW-0472">Membrane</keyword>
<reference evidence="2 3" key="1">
    <citation type="journal article" date="2023" name="bioRxiv">
        <title>High-quality genome assemblies of four members of thePodospora anserinaspecies complex.</title>
        <authorList>
            <person name="Ament-Velasquez S.L."/>
            <person name="Vogan A.A."/>
            <person name="Wallerman O."/>
            <person name="Hartmann F."/>
            <person name="Gautier V."/>
            <person name="Silar P."/>
            <person name="Giraud T."/>
            <person name="Johannesson H."/>
        </authorList>
    </citation>
    <scope>NUCLEOTIDE SEQUENCE [LARGE SCALE GENOMIC DNA]</scope>
    <source>
        <strain evidence="2 3">CBS 415.72m</strain>
    </source>
</reference>
<name>A0ABR0G884_9PEZI</name>
<gene>
    <name evidence="2" type="ORF">QC762_600168</name>
</gene>
<evidence type="ECO:0000313" key="3">
    <source>
        <dbReference type="Proteomes" id="UP001323405"/>
    </source>
</evidence>
<keyword evidence="3" id="KW-1185">Reference proteome</keyword>
<comment type="caution">
    <text evidence="2">The sequence shown here is derived from an EMBL/GenBank/DDBJ whole genome shotgun (WGS) entry which is preliminary data.</text>
</comment>
<accession>A0ABR0G884</accession>
<evidence type="ECO:0000313" key="2">
    <source>
        <dbReference type="EMBL" id="KAK4651836.1"/>
    </source>
</evidence>
<organism evidence="2 3">
    <name type="scientific">Podospora pseudocomata</name>
    <dbReference type="NCBI Taxonomy" id="2093779"/>
    <lineage>
        <taxon>Eukaryota</taxon>
        <taxon>Fungi</taxon>
        <taxon>Dikarya</taxon>
        <taxon>Ascomycota</taxon>
        <taxon>Pezizomycotina</taxon>
        <taxon>Sordariomycetes</taxon>
        <taxon>Sordariomycetidae</taxon>
        <taxon>Sordariales</taxon>
        <taxon>Podosporaceae</taxon>
        <taxon>Podospora</taxon>
    </lineage>
</organism>
<dbReference type="EMBL" id="JAFFHA010000008">
    <property type="protein sequence ID" value="KAK4651836.1"/>
    <property type="molecule type" value="Genomic_DNA"/>
</dbReference>
<keyword evidence="1" id="KW-0812">Transmembrane</keyword>
<feature type="transmembrane region" description="Helical" evidence="1">
    <location>
        <begin position="229"/>
        <end position="260"/>
    </location>
</feature>
<proteinExistence type="predicted"/>